<dbReference type="AlphaFoldDB" id="A0A0D1XGT4"/>
<name>A0A0D1XGT4_ANEMI</name>
<reference evidence="2 4" key="1">
    <citation type="submission" date="2015-07" db="EMBL/GenBank/DDBJ databases">
        <title>Fjat-14205 dsm 2895.</title>
        <authorList>
            <person name="Liu B."/>
            <person name="Wang J."/>
            <person name="Zhu Y."/>
            <person name="Liu G."/>
            <person name="Chen Q."/>
            <person name="Chen Z."/>
            <person name="Lan J."/>
            <person name="Che J."/>
            <person name="Ge C."/>
            <person name="Shi H."/>
            <person name="Pan Z."/>
            <person name="Liu X."/>
        </authorList>
    </citation>
    <scope>NUCLEOTIDE SEQUENCE [LARGE SCALE GENOMIC DNA]</scope>
    <source>
        <strain evidence="2 4">DSM 2895</strain>
    </source>
</reference>
<evidence type="ECO:0000313" key="5">
    <source>
        <dbReference type="Proteomes" id="UP000182836"/>
    </source>
</evidence>
<evidence type="ECO:0000313" key="2">
    <source>
        <dbReference type="EMBL" id="KON94430.1"/>
    </source>
</evidence>
<evidence type="ECO:0000313" key="3">
    <source>
        <dbReference type="EMBL" id="SDK16476.1"/>
    </source>
</evidence>
<proteinExistence type="predicted"/>
<dbReference type="Proteomes" id="UP000037269">
    <property type="component" value="Unassembled WGS sequence"/>
</dbReference>
<dbReference type="RefSeq" id="WP_043066481.1">
    <property type="nucleotide sequence ID" value="NZ_BJOA01000386.1"/>
</dbReference>
<organism evidence="2 4">
    <name type="scientific">Aneurinibacillus migulanus</name>
    <name type="common">Bacillus migulanus</name>
    <dbReference type="NCBI Taxonomy" id="47500"/>
    <lineage>
        <taxon>Bacteria</taxon>
        <taxon>Bacillati</taxon>
        <taxon>Bacillota</taxon>
        <taxon>Bacilli</taxon>
        <taxon>Bacillales</taxon>
        <taxon>Paenibacillaceae</taxon>
        <taxon>Aneurinibacillus group</taxon>
        <taxon>Aneurinibacillus</taxon>
    </lineage>
</organism>
<keyword evidence="1" id="KW-0472">Membrane</keyword>
<accession>A0A0D1XGT4</accession>
<dbReference type="Proteomes" id="UP000182836">
    <property type="component" value="Unassembled WGS sequence"/>
</dbReference>
<sequence length="85" mass="9561">MFISWKNRKQPFLAIDIVLTSFVIIGALITFAGYYHVSFFILFYFIAAINALRGTEKYVSKNKGYVGDYIIGVVCIIVAILLSNS</sequence>
<keyword evidence="1" id="KW-0812">Transmembrane</keyword>
<feature type="transmembrane region" description="Helical" evidence="1">
    <location>
        <begin position="64"/>
        <end position="82"/>
    </location>
</feature>
<dbReference type="EMBL" id="LGUG01000004">
    <property type="protein sequence ID" value="KON94430.1"/>
    <property type="molecule type" value="Genomic_DNA"/>
</dbReference>
<gene>
    <name evidence="2" type="ORF">AF333_01930</name>
    <name evidence="3" type="ORF">SAMN04487909_14169</name>
</gene>
<dbReference type="PATRIC" id="fig|47500.12.peg.3853"/>
<reference evidence="3 5" key="2">
    <citation type="submission" date="2016-10" db="EMBL/GenBank/DDBJ databases">
        <authorList>
            <person name="de Groot N.N."/>
        </authorList>
    </citation>
    <scope>NUCLEOTIDE SEQUENCE [LARGE SCALE GENOMIC DNA]</scope>
    <source>
        <strain evidence="3 5">DSM 2895</strain>
    </source>
</reference>
<evidence type="ECO:0000313" key="4">
    <source>
        <dbReference type="Proteomes" id="UP000037269"/>
    </source>
</evidence>
<dbReference type="EMBL" id="FNED01000041">
    <property type="protein sequence ID" value="SDK16476.1"/>
    <property type="molecule type" value="Genomic_DNA"/>
</dbReference>
<keyword evidence="1" id="KW-1133">Transmembrane helix</keyword>
<protein>
    <submittedName>
        <fullName evidence="2">Uncharacterized protein</fullName>
    </submittedName>
</protein>
<evidence type="ECO:0000256" key="1">
    <source>
        <dbReference type="SAM" id="Phobius"/>
    </source>
</evidence>
<feature type="transmembrane region" description="Helical" evidence="1">
    <location>
        <begin position="12"/>
        <end position="29"/>
    </location>
</feature>
<keyword evidence="4" id="KW-1185">Reference proteome</keyword>
<dbReference type="STRING" id="47500.AF333_01930"/>
<feature type="transmembrane region" description="Helical" evidence="1">
    <location>
        <begin position="35"/>
        <end position="52"/>
    </location>
</feature>